<accession>X0WIZ0</accession>
<dbReference type="AlphaFoldDB" id="X0WIZ0"/>
<protein>
    <recommendedName>
        <fullName evidence="1">Ketopantoate reductase C-terminal domain-containing protein</fullName>
    </recommendedName>
</protein>
<dbReference type="Pfam" id="PF08546">
    <property type="entry name" value="ApbA_C"/>
    <property type="match status" value="1"/>
</dbReference>
<name>X0WIZ0_9ZZZZ</name>
<proteinExistence type="predicted"/>
<dbReference type="PANTHER" id="PTHR21708:SF45">
    <property type="entry name" value="2-DEHYDROPANTOATE 2-REDUCTASE"/>
    <property type="match status" value="1"/>
</dbReference>
<evidence type="ECO:0000313" key="2">
    <source>
        <dbReference type="EMBL" id="GAG30939.1"/>
    </source>
</evidence>
<feature type="non-terminal residue" evidence="2">
    <location>
        <position position="1"/>
    </location>
</feature>
<dbReference type="InterPro" id="IPR051402">
    <property type="entry name" value="KPR-Related"/>
</dbReference>
<dbReference type="InterPro" id="IPR013752">
    <property type="entry name" value="KPA_reductase"/>
</dbReference>
<sequence length="151" mass="17009">GVKSFLLDDLRGEVWLKLLGTAVFNPLSALTRATMVDMCRHPAGRQLVTNLMREVEAVANAFGVKLRLPIEGRLERAEKIGRHKTSMLQDLEAGRRLEIDALVGAVVEIARWVDVETPRLETIEAALRLLDQQTRNPGPRDQLFWRLTSIT</sequence>
<feature type="domain" description="Ketopantoate reductase C-terminal" evidence="1">
    <location>
        <begin position="9"/>
        <end position="129"/>
    </location>
</feature>
<dbReference type="FunFam" id="1.10.1040.10:FF:000017">
    <property type="entry name" value="2-dehydropantoate 2-reductase"/>
    <property type="match status" value="1"/>
</dbReference>
<comment type="caution">
    <text evidence="2">The sequence shown here is derived from an EMBL/GenBank/DDBJ whole genome shotgun (WGS) entry which is preliminary data.</text>
</comment>
<organism evidence="2">
    <name type="scientific">marine sediment metagenome</name>
    <dbReference type="NCBI Taxonomy" id="412755"/>
    <lineage>
        <taxon>unclassified sequences</taxon>
        <taxon>metagenomes</taxon>
        <taxon>ecological metagenomes</taxon>
    </lineage>
</organism>
<dbReference type="GO" id="GO:0005737">
    <property type="term" value="C:cytoplasm"/>
    <property type="evidence" value="ECO:0007669"/>
    <property type="project" value="TreeGrafter"/>
</dbReference>
<gene>
    <name evidence="2" type="ORF">S01H1_70119</name>
</gene>
<dbReference type="InterPro" id="IPR013328">
    <property type="entry name" value="6PGD_dom2"/>
</dbReference>
<dbReference type="InterPro" id="IPR008927">
    <property type="entry name" value="6-PGluconate_DH-like_C_sf"/>
</dbReference>
<reference evidence="2" key="1">
    <citation type="journal article" date="2014" name="Front. Microbiol.">
        <title>High frequency of phylogenetically diverse reductive dehalogenase-homologous genes in deep subseafloor sedimentary metagenomes.</title>
        <authorList>
            <person name="Kawai M."/>
            <person name="Futagami T."/>
            <person name="Toyoda A."/>
            <person name="Takaki Y."/>
            <person name="Nishi S."/>
            <person name="Hori S."/>
            <person name="Arai W."/>
            <person name="Tsubouchi T."/>
            <person name="Morono Y."/>
            <person name="Uchiyama I."/>
            <person name="Ito T."/>
            <person name="Fujiyama A."/>
            <person name="Inagaki F."/>
            <person name="Takami H."/>
        </authorList>
    </citation>
    <scope>NUCLEOTIDE SEQUENCE</scope>
    <source>
        <strain evidence="2">Expedition CK06-06</strain>
    </source>
</reference>
<evidence type="ECO:0000259" key="1">
    <source>
        <dbReference type="Pfam" id="PF08546"/>
    </source>
</evidence>
<dbReference type="SUPFAM" id="SSF48179">
    <property type="entry name" value="6-phosphogluconate dehydrogenase C-terminal domain-like"/>
    <property type="match status" value="1"/>
</dbReference>
<dbReference type="Gene3D" id="1.10.1040.10">
    <property type="entry name" value="N-(1-d-carboxylethyl)-l-norvaline Dehydrogenase, domain 2"/>
    <property type="match status" value="1"/>
</dbReference>
<dbReference type="PANTHER" id="PTHR21708">
    <property type="entry name" value="PROBABLE 2-DEHYDROPANTOATE 2-REDUCTASE"/>
    <property type="match status" value="1"/>
</dbReference>
<dbReference type="EMBL" id="BARS01046602">
    <property type="protein sequence ID" value="GAG30939.1"/>
    <property type="molecule type" value="Genomic_DNA"/>
</dbReference>